<evidence type="ECO:0000256" key="31">
    <source>
        <dbReference type="ARBA" id="ARBA00022807"/>
    </source>
</evidence>
<evidence type="ECO:0000256" key="34">
    <source>
        <dbReference type="ARBA" id="ARBA00022840"/>
    </source>
</evidence>
<feature type="region of interest" description="Disordered" evidence="59">
    <location>
        <begin position="2217"/>
        <end position="2268"/>
    </location>
</feature>
<keyword evidence="47" id="KW-1015">Disulfide bond</keyword>
<feature type="transmembrane region" description="Helical" evidence="60">
    <location>
        <begin position="1838"/>
        <end position="1860"/>
    </location>
</feature>
<keyword evidence="41" id="KW-1182">Viral ion channel</keyword>
<dbReference type="Gene3D" id="1.10.820.10">
    <property type="entry name" value="RNA Helicase Chain A , domain 3"/>
    <property type="match status" value="1"/>
</dbReference>
<keyword evidence="38" id="KW-0694">RNA-binding</keyword>
<dbReference type="GO" id="GO:0005524">
    <property type="term" value="F:ATP binding"/>
    <property type="evidence" value="ECO:0007669"/>
    <property type="project" value="UniProtKB-KW"/>
</dbReference>
<evidence type="ECO:0000256" key="32">
    <source>
        <dbReference type="ARBA" id="ARBA00022825"/>
    </source>
</evidence>
<dbReference type="Gene3D" id="2.20.25.210">
    <property type="entry name" value="Hepatitis C NS5A, domain 1B"/>
    <property type="match status" value="1"/>
</dbReference>
<dbReference type="PROSITE" id="PS50507">
    <property type="entry name" value="RDRP_SSRNA_POS"/>
    <property type="match status" value="1"/>
</dbReference>
<feature type="region of interest" description="Disordered" evidence="59">
    <location>
        <begin position="116"/>
        <end position="153"/>
    </location>
</feature>
<evidence type="ECO:0000256" key="2">
    <source>
        <dbReference type="ARBA" id="ARBA00004153"/>
    </source>
</evidence>
<dbReference type="GO" id="GO:0004197">
    <property type="term" value="F:cysteine-type endopeptidase activity"/>
    <property type="evidence" value="ECO:0007669"/>
    <property type="project" value="InterPro"/>
</dbReference>
<dbReference type="Pfam" id="PF01538">
    <property type="entry name" value="HCV_NS2"/>
    <property type="match status" value="1"/>
</dbReference>
<reference evidence="65" key="1">
    <citation type="journal article" date="2018" name="Nature">
        <title>The evolutionary history of vertebrate RNA viruses.</title>
        <authorList>
            <person name="Shi M."/>
            <person name="Lin X.D."/>
            <person name="Chen X."/>
            <person name="Tian J.H."/>
            <person name="Chen L.J."/>
            <person name="Li K."/>
            <person name="Wang W."/>
            <person name="Eden J.S."/>
            <person name="Shen J.J."/>
            <person name="Liu L."/>
            <person name="Holmes E.C."/>
            <person name="Zhang Y.Z."/>
        </authorList>
    </citation>
    <scope>NUCLEOTIDE SEQUENCE</scope>
    <source>
        <strain evidence="65">WHWGGF64311</strain>
    </source>
</reference>
<evidence type="ECO:0000256" key="33">
    <source>
        <dbReference type="ARBA" id="ARBA00022830"/>
    </source>
</evidence>
<evidence type="ECO:0000256" key="45">
    <source>
        <dbReference type="ARBA" id="ARBA00023136"/>
    </source>
</evidence>
<dbReference type="GO" id="GO:0003968">
    <property type="term" value="F:RNA-directed RNA polymerase activity"/>
    <property type="evidence" value="ECO:0007669"/>
    <property type="project" value="UniProtKB-KW"/>
</dbReference>
<feature type="transmembrane region" description="Helical" evidence="60">
    <location>
        <begin position="475"/>
        <end position="495"/>
    </location>
</feature>
<keyword evidence="55" id="KW-1160">Virus entry into host cell</keyword>
<keyword evidence="29" id="KW-1161">Viral attachment to host cell</keyword>
<dbReference type="InterPro" id="IPR002166">
    <property type="entry name" value="RNA_pol_HCV"/>
</dbReference>
<dbReference type="GO" id="GO:0019013">
    <property type="term" value="C:viral nucleocapsid"/>
    <property type="evidence" value="ECO:0007669"/>
    <property type="project" value="UniProtKB-KW"/>
</dbReference>
<evidence type="ECO:0000256" key="57">
    <source>
        <dbReference type="ARBA" id="ARBA00047631"/>
    </source>
</evidence>
<keyword evidence="51" id="KW-1035">Host cytoplasm</keyword>
<feature type="transmembrane region" description="Helical" evidence="60">
    <location>
        <begin position="1872"/>
        <end position="1896"/>
    </location>
</feature>
<evidence type="ECO:0000256" key="52">
    <source>
        <dbReference type="ARBA" id="ARBA00023258"/>
    </source>
</evidence>
<evidence type="ECO:0000256" key="29">
    <source>
        <dbReference type="ARBA" id="ARBA00022804"/>
    </source>
</evidence>
<dbReference type="GO" id="GO:0003724">
    <property type="term" value="F:RNA helicase activity"/>
    <property type="evidence" value="ECO:0007669"/>
    <property type="project" value="UniProtKB-EC"/>
</dbReference>
<dbReference type="SUPFAM" id="SSF56672">
    <property type="entry name" value="DNA/RNA polymerases"/>
    <property type="match status" value="1"/>
</dbReference>
<dbReference type="GO" id="GO:0019031">
    <property type="term" value="C:viral envelope"/>
    <property type="evidence" value="ECO:0007669"/>
    <property type="project" value="UniProtKB-KW"/>
</dbReference>
<dbReference type="InterPro" id="IPR002531">
    <property type="entry name" value="HCV_NS1"/>
</dbReference>
<evidence type="ECO:0000256" key="26">
    <source>
        <dbReference type="ARBA" id="ARBA00022723"/>
    </source>
</evidence>
<feature type="transmembrane region" description="Helical" evidence="60">
    <location>
        <begin position="695"/>
        <end position="719"/>
    </location>
</feature>
<keyword evidence="16" id="KW-0167">Capsid protein</keyword>
<feature type="transmembrane region" description="Helical" evidence="60">
    <location>
        <begin position="449"/>
        <end position="469"/>
    </location>
</feature>
<evidence type="ECO:0000256" key="35">
    <source>
        <dbReference type="ARBA" id="ARBA00022844"/>
    </source>
</evidence>
<feature type="transmembrane region" description="Helical" evidence="60">
    <location>
        <begin position="863"/>
        <end position="879"/>
    </location>
</feature>
<protein>
    <recommendedName>
        <fullName evidence="9">Genome polyprotein</fullName>
    </recommendedName>
</protein>
<keyword evidence="52" id="KW-0922">Interferon antiviral system evasion</keyword>
<organism evidence="65">
    <name type="scientific">Chinese broad-headed pond turtle hepacivirus</name>
    <dbReference type="NCBI Taxonomy" id="2116372"/>
    <lineage>
        <taxon>Viruses</taxon>
        <taxon>Riboviria</taxon>
        <taxon>Orthornavirae</taxon>
        <taxon>Kitrinoviricota</taxon>
        <taxon>Flasuviricetes</taxon>
        <taxon>Amarillovirales</taxon>
        <taxon>Flaviviridae</taxon>
        <taxon>Hepacivirus</taxon>
    </lineage>
</organism>
<keyword evidence="32" id="KW-0720">Serine protease</keyword>
<dbReference type="GO" id="GO:0015267">
    <property type="term" value="F:channel activity"/>
    <property type="evidence" value="ECO:0007669"/>
    <property type="project" value="UniProtKB-KW"/>
</dbReference>
<feature type="region of interest" description="Disordered" evidence="59">
    <location>
        <begin position="2159"/>
        <end position="2183"/>
    </location>
</feature>
<dbReference type="InterPro" id="IPR002521">
    <property type="entry name" value="HCV_Core_C"/>
</dbReference>
<dbReference type="GO" id="GO:0039520">
    <property type="term" value="P:symbiont-mediated activation of host autophagy"/>
    <property type="evidence" value="ECO:0007669"/>
    <property type="project" value="UniProtKB-KW"/>
</dbReference>
<evidence type="ECO:0000256" key="23">
    <source>
        <dbReference type="ARBA" id="ARBA00022692"/>
    </source>
</evidence>
<dbReference type="InterPro" id="IPR002518">
    <property type="entry name" value="HCV_NS2"/>
</dbReference>
<dbReference type="InterPro" id="IPR011492">
    <property type="entry name" value="Flavi_DEAD"/>
</dbReference>
<keyword evidence="44" id="KW-0543">Viral nucleoprotein</keyword>
<dbReference type="GO" id="GO:0039502">
    <property type="term" value="P:symbiont-mediated suppression of host type I interferon-mediated signaling pathway"/>
    <property type="evidence" value="ECO:0007669"/>
    <property type="project" value="UniProtKB-KW"/>
</dbReference>
<dbReference type="SMART" id="SM00487">
    <property type="entry name" value="DEXDc"/>
    <property type="match status" value="1"/>
</dbReference>
<dbReference type="GO" id="GO:0052170">
    <property type="term" value="P:symbiont-mediated suppression of host innate immune response"/>
    <property type="evidence" value="ECO:0007669"/>
    <property type="project" value="UniProtKB-KW"/>
</dbReference>
<evidence type="ECO:0000256" key="58">
    <source>
        <dbReference type="ARBA" id="ARBA00047984"/>
    </source>
</evidence>
<keyword evidence="23 60" id="KW-0812">Transmembrane</keyword>
<keyword evidence="45 60" id="KW-0472">Membrane</keyword>
<dbReference type="InterPro" id="IPR001490">
    <property type="entry name" value="HCV_NS4b"/>
</dbReference>
<evidence type="ECO:0000259" key="62">
    <source>
        <dbReference type="PROSITE" id="PS51194"/>
    </source>
</evidence>
<feature type="domain" description="Peptidase S29" evidence="64">
    <location>
        <begin position="1024"/>
        <end position="1206"/>
    </location>
</feature>
<dbReference type="InterPro" id="IPR004109">
    <property type="entry name" value="HepC_NS3_protease"/>
</dbReference>
<keyword evidence="27" id="KW-0547">Nucleotide-binding</keyword>
<feature type="transmembrane region" description="Helical" evidence="60">
    <location>
        <begin position="1777"/>
        <end position="1794"/>
    </location>
</feature>
<evidence type="ECO:0000256" key="41">
    <source>
        <dbReference type="ARBA" id="ARBA00023039"/>
    </source>
</evidence>
<dbReference type="Pfam" id="PF07652">
    <property type="entry name" value="Flavi_DEAD"/>
    <property type="match status" value="1"/>
</dbReference>
<dbReference type="GO" id="GO:0044167">
    <property type="term" value="C:host cell endoplasmic reticulum membrane"/>
    <property type="evidence" value="ECO:0007669"/>
    <property type="project" value="UniProtKB-SubCell"/>
</dbReference>
<dbReference type="InterPro" id="IPR014001">
    <property type="entry name" value="Helicase_ATP-bd"/>
</dbReference>
<evidence type="ECO:0000256" key="20">
    <source>
        <dbReference type="ARBA" id="ARBA00022632"/>
    </source>
</evidence>
<evidence type="ECO:0000256" key="8">
    <source>
        <dbReference type="ARBA" id="ARBA00004563"/>
    </source>
</evidence>
<evidence type="ECO:0000256" key="48">
    <source>
        <dbReference type="ARBA" id="ARBA00023180"/>
    </source>
</evidence>
<evidence type="ECO:0000256" key="60">
    <source>
        <dbReference type="SAM" id="Phobius"/>
    </source>
</evidence>
<dbReference type="Pfam" id="PF01560">
    <property type="entry name" value="HCV_NS1"/>
    <property type="match status" value="1"/>
</dbReference>
<keyword evidence="42" id="KW-1072">Activation of host autophagy by virus</keyword>
<evidence type="ECO:0000256" key="7">
    <source>
        <dbReference type="ARBA" id="ARBA00004482"/>
    </source>
</evidence>
<keyword evidence="50" id="KW-1041">Host lipid droplet</keyword>
<feature type="domain" description="RdRp catalytic" evidence="61">
    <location>
        <begin position="2486"/>
        <end position="2603"/>
    </location>
</feature>
<dbReference type="GO" id="GO:0019087">
    <property type="term" value="P:symbiont-mediated transformation of host cell"/>
    <property type="evidence" value="ECO:0007669"/>
    <property type="project" value="InterPro"/>
</dbReference>
<feature type="transmembrane region" description="Helical" evidence="60">
    <location>
        <begin position="1814"/>
        <end position="1832"/>
    </location>
</feature>
<name>A0A2P1GMR2_9FLAV</name>
<keyword evidence="46" id="KW-1045">Host mitochondrion</keyword>
<proteinExistence type="predicted"/>
<keyword evidence="49" id="KW-1038">Host endoplasmic reticulum</keyword>
<evidence type="ECO:0000256" key="6">
    <source>
        <dbReference type="ARBA" id="ARBA00004338"/>
    </source>
</evidence>
<evidence type="ECO:0000256" key="56">
    <source>
        <dbReference type="ARBA" id="ARBA00023303"/>
    </source>
</evidence>
<keyword evidence="53" id="KW-0687">Ribonucleoprotein</keyword>
<evidence type="ECO:0000256" key="21">
    <source>
        <dbReference type="ARBA" id="ARBA00022670"/>
    </source>
</evidence>
<dbReference type="GO" id="GO:0006508">
    <property type="term" value="P:proteolysis"/>
    <property type="evidence" value="ECO:0007669"/>
    <property type="project" value="UniProtKB-KW"/>
</dbReference>
<evidence type="ECO:0000256" key="13">
    <source>
        <dbReference type="ARBA" id="ARBA00022506"/>
    </source>
</evidence>
<keyword evidence="22" id="KW-0808">Transferase</keyword>
<dbReference type="Gene3D" id="2.40.10.10">
    <property type="entry name" value="Trypsin-like serine proteases"/>
    <property type="match status" value="1"/>
</dbReference>
<dbReference type="Pfam" id="PF01001">
    <property type="entry name" value="HCV_NS4b"/>
    <property type="match status" value="1"/>
</dbReference>
<keyword evidence="43" id="KW-0406">Ion transport</keyword>
<keyword evidence="56" id="KW-0407">Ion channel</keyword>
<dbReference type="PROSITE" id="PS51693">
    <property type="entry name" value="HCV_NS2_PRO"/>
    <property type="match status" value="2"/>
</dbReference>
<evidence type="ECO:0000256" key="16">
    <source>
        <dbReference type="ARBA" id="ARBA00022561"/>
    </source>
</evidence>
<dbReference type="Pfam" id="PF08300">
    <property type="entry name" value="HCV_NS5a_1a"/>
    <property type="match status" value="1"/>
</dbReference>
<evidence type="ECO:0000256" key="46">
    <source>
        <dbReference type="ARBA" id="ARBA00023147"/>
    </source>
</evidence>
<accession>A0A2P1GMR2</accession>
<keyword evidence="37" id="KW-0261">Viral envelope protein</keyword>
<evidence type="ECO:0000256" key="53">
    <source>
        <dbReference type="ARBA" id="ARBA00023274"/>
    </source>
</evidence>
<keyword evidence="39" id="KW-0693">Viral RNA replication</keyword>
<evidence type="ECO:0000256" key="37">
    <source>
        <dbReference type="ARBA" id="ARBA00022879"/>
    </source>
</evidence>
<keyword evidence="13" id="KW-1168">Fusion of virus membrane with host membrane</keyword>
<dbReference type="GO" id="GO:0003723">
    <property type="term" value="F:RNA binding"/>
    <property type="evidence" value="ECO:0007669"/>
    <property type="project" value="UniProtKB-KW"/>
</dbReference>
<evidence type="ECO:0000256" key="42">
    <source>
        <dbReference type="ARBA" id="ARBA00023050"/>
    </source>
</evidence>
<evidence type="ECO:0000259" key="61">
    <source>
        <dbReference type="PROSITE" id="PS50507"/>
    </source>
</evidence>
<comment type="subcellular location">
    <subcellularLocation>
        <location evidence="4">Host cytoplasm</location>
    </subcellularLocation>
    <subcellularLocation>
        <location evidence="2">Host endoplasmic reticulum membrane</location>
        <topology evidence="2">Multi-pass membrane protein</topology>
    </subcellularLocation>
    <subcellularLocation>
        <location evidence="5">Host endoplasmic reticulum membrane</location>
        <topology evidence="5">Peripheral membrane protein</topology>
    </subcellularLocation>
    <subcellularLocation>
        <location evidence="7">Host endoplasmic reticulum membrane</location>
        <topology evidence="7">Single-pass type I membrane protein</topology>
    </subcellularLocation>
    <subcellularLocation>
        <location evidence="6">Host lipid droplet</location>
    </subcellularLocation>
    <subcellularLocation>
        <location evidence="3">Host mitochondrion</location>
    </subcellularLocation>
    <subcellularLocation>
        <location evidence="1">Host nucleus</location>
    </subcellularLocation>
    <subcellularLocation>
        <location evidence="8">Virion membrane</location>
        <topology evidence="8">Single-pass type I membrane protein</topology>
    </subcellularLocation>
</comment>
<evidence type="ECO:0000256" key="17">
    <source>
        <dbReference type="ARBA" id="ARBA00022562"/>
    </source>
</evidence>
<evidence type="ECO:0000256" key="36">
    <source>
        <dbReference type="ARBA" id="ARBA00022870"/>
    </source>
</evidence>
<keyword evidence="33" id="KW-1114">Inhibition of host interferon signaling pathway by virus</keyword>
<feature type="transmembrane region" description="Helical" evidence="60">
    <location>
        <begin position="2846"/>
        <end position="2865"/>
    </location>
</feature>
<dbReference type="InterPro" id="IPR054175">
    <property type="entry name" value="NS3_helicase_C"/>
</dbReference>
<dbReference type="Pfam" id="PF02907">
    <property type="entry name" value="Peptidase_S29"/>
    <property type="match status" value="1"/>
</dbReference>
<keyword evidence="30" id="KW-0347">Helicase</keyword>
<evidence type="ECO:0000256" key="5">
    <source>
        <dbReference type="ARBA" id="ARBA00004291"/>
    </source>
</evidence>
<evidence type="ECO:0000256" key="10">
    <source>
        <dbReference type="ARBA" id="ARBA00022448"/>
    </source>
</evidence>
<dbReference type="PROSITE" id="PS51822">
    <property type="entry name" value="HV_PV_NS3_PRO"/>
    <property type="match status" value="1"/>
</dbReference>
<dbReference type="GO" id="GO:0005198">
    <property type="term" value="F:structural molecule activity"/>
    <property type="evidence" value="ECO:0007669"/>
    <property type="project" value="InterPro"/>
</dbReference>
<keyword evidence="14" id="KW-1170">Fusion of virus membrane with host endosomal membrane</keyword>
<keyword evidence="36" id="KW-1043">Host membrane</keyword>
<dbReference type="PROSITE" id="PS51194">
    <property type="entry name" value="HELICASE_CTER"/>
    <property type="match status" value="1"/>
</dbReference>
<keyword evidence="21" id="KW-0645">Protease</keyword>
<dbReference type="Gene3D" id="2.40.10.120">
    <property type="match status" value="1"/>
</dbReference>
<dbReference type="InterPro" id="IPR007094">
    <property type="entry name" value="RNA-dir_pol_PSvirus"/>
</dbReference>
<keyword evidence="17" id="KW-1048">Host nucleus</keyword>
<feature type="compositionally biased region" description="Basic residues" evidence="59">
    <location>
        <begin position="116"/>
        <end position="126"/>
    </location>
</feature>
<evidence type="ECO:0000256" key="12">
    <source>
        <dbReference type="ARBA" id="ARBA00022484"/>
    </source>
</evidence>
<evidence type="ECO:0000256" key="11">
    <source>
        <dbReference type="ARBA" id="ARBA00022482"/>
    </source>
</evidence>
<evidence type="ECO:0000256" key="40">
    <source>
        <dbReference type="ARBA" id="ARBA00022989"/>
    </source>
</evidence>
<dbReference type="GO" id="GO:0046718">
    <property type="term" value="P:symbiont entry into host cell"/>
    <property type="evidence" value="ECO:0007669"/>
    <property type="project" value="UniProtKB-KW"/>
</dbReference>
<dbReference type="GO" id="GO:0055036">
    <property type="term" value="C:virion membrane"/>
    <property type="evidence" value="ECO:0007669"/>
    <property type="project" value="UniProtKB-SubCell"/>
</dbReference>
<dbReference type="Gene3D" id="3.40.50.300">
    <property type="entry name" value="P-loop containing nucleotide triphosphate hydrolases"/>
    <property type="match status" value="2"/>
</dbReference>
<feature type="transmembrane region" description="Helical" evidence="60">
    <location>
        <begin position="802"/>
        <end position="823"/>
    </location>
</feature>
<keyword evidence="11" id="KW-1113">Inhibition of host RLR pathway by virus</keyword>
<dbReference type="EMBL" id="MG600000">
    <property type="protein sequence ID" value="AVM87260.1"/>
    <property type="molecule type" value="Genomic_RNA"/>
</dbReference>
<dbReference type="Gene3D" id="3.30.70.270">
    <property type="match status" value="2"/>
</dbReference>
<keyword evidence="24" id="KW-0548">Nucleotidyltransferase</keyword>
<dbReference type="GO" id="GO:0044186">
    <property type="term" value="C:host cell lipid droplet"/>
    <property type="evidence" value="ECO:0007669"/>
    <property type="project" value="UniProtKB-SubCell"/>
</dbReference>
<evidence type="ECO:0000256" key="28">
    <source>
        <dbReference type="ARBA" id="ARBA00022801"/>
    </source>
</evidence>
<evidence type="ECO:0000256" key="44">
    <source>
        <dbReference type="ARBA" id="ARBA00023086"/>
    </source>
</evidence>
<dbReference type="InterPro" id="IPR027417">
    <property type="entry name" value="P-loop_NTPase"/>
</dbReference>
<sequence length="2866" mass="315507">MGTHNPIPYRLARTIDRCAKKGWFRLALSLILKARPYGIYFYAHCGHIPPALLRWLRAKSFISCDPVTAVPETSYVFYDPDGEYWCGSGLTGRPVTHRRGNMVRVGVDGQRLSRSWKRAAPKRARRAPQQSTVRKSAEPGDTVLQMPQVPRPAPQRQARVRVAGSNASPLVVKQSESWVQWWHRHSTGQKIDYFDPAVQFATDWGLPMAKTRPYDPRVKSRNFGRIIDGFWGWASDVAYQVPVVGGIFGGVGRGIGKCFRFVEDVINLVTTPMGFSLFFLTLLTCVSAQGTPAGFASHICRMPNGTHFITNACRTSEISFCSEHLCWHRHGCVPCVGTSCWKRLTHTVSSSKEYNGVAWDLARYADAVVTASYVCEALWMGEACAGVLLVSDWVIEFWGHQHVFNECCVCSEVGAERSSTFFMFFSGLASQTNVLGVAMDLLTRLPNAILSMFVSQHWGFLGVGLAYFLDGRTTRVFVLIFVYILIVPTGAIPTLHPRCNRTMDGTKYFITCYDPYPTRYITPHGKVNYTNLPYAARNTECHFLETGNFKLVHVCQFRGGRQGCGKCLGDCFTKDPKLTYQRCGVGPWLTPDILVWHPSMRHYYQNVSNWLWSYLRVWGKVVDIRCRPTANYSRLVRMPFVPYIYSTTTAYACPGYATIMGEVATGFVMVTPHGTRQLIAGERIVSNLPILEHNFLLLCLLHMCGSRILALFWFLFMVYTAQGSIGDSAVAVHITSLLHGNLWVSVLVWALVVHKPAMLQVLWPCVLAFAQRWLLCVMWLLVKVHTSSFVVGAGLSSWAVPTPLVSLSEFFCISVLMVSSVLVTCTPGMKKHRATALWVLAYLRERFALFVHHHTRFSCTKEHLMVLFAVLVWWHPTFFCELMGIVFFLCAVFDLLWACYVHSLRSKLQVYQILRILSFVDRMSSFLAKLLVRFTIHSAAAAGIYLYDHLHQVTDDVRRAVEGFAVTMDPVLFHETEIKYIVDSGQTLACGDVADGLPIVARLGDMVVAGYRPHMLEGGWRLCAPLVVTKHDHRSTFSVMAISLTGMDKTVHEGQVCRLGTALTTSMGFGFAGSLITTRHGSRCRGLASAVGSTVPIADDPTNDVAIYPLPQGMGCLSACDCSTKDFWFLDRHGELRSCTRSNQDNWYTVYGSAPLNVIKGASGGPLMCSAGHAVGMLTQCRHVRSTVNSIFCLPLSACVSVSPSVPLADMSTPPVVPATYGVYPLYAPTGHGKSTKIPAQYVNAGFRVAVLNPSVATTSAMGPYMAEAYRITPNVYYGETSVTTGSALTYATYGKYLAMGDAVLQGADVVICDECHATDATSVLGIATVLSRAKSCGVRCVILATATPPGIPLTKHSSINEVALDSEGTIPFYGKTLRHEQYLVGRHLIFCSSKEMCKKIRDKLRDRGCNAVAYWRGIDKAVIPLTGDCVVVSTDALMTGYTGNFDSVTDCGVAVVTQLTVDLAPTFSICLMTVQANTVTKMQRRGRTGRGSPGVYRYVDPHAAVSGIVGDATIAEVFDTAMSWYDLEPHEVTTRLTFYSNQPGLPVIQCNASEWEAVYRNFVRYNRSEHLHIAKQHGLDFCLLTAAQVETCYQTGSALPGTKGRWKLFRDRYPGVTTRLVCNLEVEVNDYIEDAPITRAVQAALGLERVSETSALLYVGAGLVACAIIIDNTASIVVTQNIIIGTHELMPAGLAAEVYDVDYAVLEEASASLPYEWCRTHFGVVVEKLTSLLKSSPTASENWLQCLTRSLTCHLGNLLGSLQLVLGLATLSHNPVIGAACAFTASFLATLPVKTKIYLSIAGGSIASRLASVRPACAFALAGVAGSLVSASSWGSALFGILASYGASTEVASLVYGILTGNLPSMDELAGLVFAVLNPGAAVVGAVCAVLLYVMQRKGDPAWTNRLLAMCAKTSVIPPNFFVETQTLTEKVHKVLKSLTLTSTFNTCVDYLQHQENSDCASSSFPFPEIWASVLRLFKAVKSWLGSKISSLAPKVPYLNCQTGWSGSWTGTGIVHTTCTCGVQLTYDVRGGKARFLQASSRLCSNWLLRRVPININTRYTGGIAPMIDNWTDCTVMAGIEYLFYHRDNSDIFLTGSTCDQLIADLVVPETQDISFVSGVCVSRLETGFDIPVSMYRNSVTLGALRIDLPQRCYPRPVVADDDVPSTSSTPFPSPGPSREPSVVELIPMEPIRHAAGEIFRDFGLPGDRLEQMEAESCDSLRHPLSGRSLSSPPPSGRSGFPRREQATAEWVHGQEQRSVPSPPSTPVELRSNCSYSYVWNGVPAWVGKVSRKLLPVRISTVGLSDARPAYYTQPSDVERRIAKVTTWRSALYTPSYYNFLAIARRKAAALRTRELTYSEVSNVHSASSDLTGLTSAEVRAGTRRAKKLVQEALEGITQETSRFRYTTLMPKSEIFVRTPTNPGMKPPRLIVYPPLELRVAEKIVMGDVAPRVVKTILGDAYGFQYSPVQRTKFLVRNWVRRQNPVGIACDTICFDSTVTPEDVANETSVYAAAATGLHKERIVALGKTLYTTSEVRNNVGQVIGHRYCRASGVYTTSTSNCLTVWLKVKSAMADAGIHDATLLVNGDDVVMIFESVSPESDKKKAMHLELCLRTLGMPQNSCKPVYSLDQLVVCSSNVSVANSLRTRRPTYYLTRDPTTPLGRALVETSSRTPVGSWLGYVLQHYPALWASRVIMVHWLDMVAQTVDYTPDTTITIEWSNTLNVQLRLLPYLLTCLHGADAMVLSNYTPAEISRTGRVLRELGYQPLKYWKRKAVHVRAQLLRKGGVYAYLARHLLWFAAKKLPPVLDGHQLSRVEDYLQSLPPPYSGIEVPVEDATLPSNTRWVVGGVVALLLVAFAGAIFLN</sequence>
<dbReference type="GO" id="GO:0019062">
    <property type="term" value="P:virion attachment to host cell"/>
    <property type="evidence" value="ECO:0007669"/>
    <property type="project" value="UniProtKB-KW"/>
</dbReference>
<keyword evidence="18" id="KW-0945">Host-virus interaction</keyword>
<evidence type="ECO:0000256" key="51">
    <source>
        <dbReference type="ARBA" id="ARBA00023200"/>
    </source>
</evidence>
<evidence type="ECO:0000256" key="18">
    <source>
        <dbReference type="ARBA" id="ARBA00022581"/>
    </source>
</evidence>
<evidence type="ECO:0000256" key="1">
    <source>
        <dbReference type="ARBA" id="ARBA00004147"/>
    </source>
</evidence>
<dbReference type="InterPro" id="IPR043502">
    <property type="entry name" value="DNA/RNA_pol_sf"/>
</dbReference>
<keyword evidence="28" id="KW-0378">Hydrolase</keyword>
<dbReference type="GO" id="GO:1990904">
    <property type="term" value="C:ribonucleoprotein complex"/>
    <property type="evidence" value="ECO:0007669"/>
    <property type="project" value="UniProtKB-KW"/>
</dbReference>
<feature type="transmembrane region" description="Helical" evidence="60">
    <location>
        <begin position="731"/>
        <end position="754"/>
    </location>
</feature>
<keyword evidence="12" id="KW-0696">RNA-directed RNA polymerase</keyword>
<evidence type="ECO:0000256" key="47">
    <source>
        <dbReference type="ARBA" id="ARBA00023157"/>
    </source>
</evidence>
<dbReference type="GO" id="GO:0008270">
    <property type="term" value="F:zinc ion binding"/>
    <property type="evidence" value="ECO:0007669"/>
    <property type="project" value="InterPro"/>
</dbReference>
<keyword evidence="15" id="KW-0597">Phosphoprotein</keyword>
<evidence type="ECO:0000256" key="55">
    <source>
        <dbReference type="ARBA" id="ARBA00023296"/>
    </source>
</evidence>
<keyword evidence="19" id="KW-1162">Viral penetration into host cytoplasm</keyword>
<evidence type="ECO:0000256" key="14">
    <source>
        <dbReference type="ARBA" id="ARBA00022510"/>
    </source>
</evidence>
<evidence type="ECO:0000256" key="27">
    <source>
        <dbReference type="ARBA" id="ARBA00022741"/>
    </source>
</evidence>
<evidence type="ECO:0000256" key="19">
    <source>
        <dbReference type="ARBA" id="ARBA00022595"/>
    </source>
</evidence>
<comment type="catalytic activity">
    <reaction evidence="58">
        <text>ATP + H2O = ADP + phosphate + H(+)</text>
        <dbReference type="Rhea" id="RHEA:13065"/>
        <dbReference type="ChEBI" id="CHEBI:15377"/>
        <dbReference type="ChEBI" id="CHEBI:15378"/>
        <dbReference type="ChEBI" id="CHEBI:30616"/>
        <dbReference type="ChEBI" id="CHEBI:43474"/>
        <dbReference type="ChEBI" id="CHEBI:456216"/>
        <dbReference type="EC" id="3.6.4.13"/>
    </reaction>
</comment>
<evidence type="ECO:0000256" key="59">
    <source>
        <dbReference type="SAM" id="MobiDB-lite"/>
    </source>
</evidence>
<evidence type="ECO:0000259" key="64">
    <source>
        <dbReference type="PROSITE" id="PS51822"/>
    </source>
</evidence>
<dbReference type="GO" id="GO:0034220">
    <property type="term" value="P:monoatomic ion transmembrane transport"/>
    <property type="evidence" value="ECO:0007669"/>
    <property type="project" value="UniProtKB-KW"/>
</dbReference>
<keyword evidence="26" id="KW-0479">Metal-binding</keyword>
<comment type="catalytic activity">
    <reaction evidence="57">
        <text>a ribonucleoside 5'-triphosphate + H2O = a ribonucleoside 5'-diphosphate + phosphate + H(+)</text>
        <dbReference type="Rhea" id="RHEA:23680"/>
        <dbReference type="ChEBI" id="CHEBI:15377"/>
        <dbReference type="ChEBI" id="CHEBI:15378"/>
        <dbReference type="ChEBI" id="CHEBI:43474"/>
        <dbReference type="ChEBI" id="CHEBI:57930"/>
        <dbReference type="ChEBI" id="CHEBI:61557"/>
        <dbReference type="EC" id="3.6.1.15"/>
    </reaction>
</comment>
<evidence type="ECO:0000256" key="38">
    <source>
        <dbReference type="ARBA" id="ARBA00022884"/>
    </source>
</evidence>
<evidence type="ECO:0000256" key="3">
    <source>
        <dbReference type="ARBA" id="ARBA00004181"/>
    </source>
</evidence>
<dbReference type="InterPro" id="IPR043128">
    <property type="entry name" value="Rev_trsase/Diguanyl_cyclase"/>
</dbReference>
<evidence type="ECO:0000256" key="24">
    <source>
        <dbReference type="ARBA" id="ARBA00022695"/>
    </source>
</evidence>
<dbReference type="InterPro" id="IPR043504">
    <property type="entry name" value="Peptidase_S1_PA_chymotrypsin"/>
</dbReference>
<dbReference type="GO" id="GO:0042025">
    <property type="term" value="C:host cell nucleus"/>
    <property type="evidence" value="ECO:0007669"/>
    <property type="project" value="UniProtKB-SubCell"/>
</dbReference>
<feature type="domain" description="Helicase C-terminal" evidence="62">
    <location>
        <begin position="1377"/>
        <end position="1534"/>
    </location>
</feature>
<keyword evidence="54" id="KW-0899">Viral immunoevasion</keyword>
<evidence type="ECO:0000256" key="50">
    <source>
        <dbReference type="ARBA" id="ARBA00023190"/>
    </source>
</evidence>
<dbReference type="SUPFAM" id="SSF50494">
    <property type="entry name" value="Trypsin-like serine proteases"/>
    <property type="match status" value="1"/>
</dbReference>
<evidence type="ECO:0000256" key="22">
    <source>
        <dbReference type="ARBA" id="ARBA00022679"/>
    </source>
</evidence>
<keyword evidence="25" id="KW-0053">Apoptosis</keyword>
<feature type="domain" description="Peptidase C18" evidence="63">
    <location>
        <begin position="1"/>
        <end position="119"/>
    </location>
</feature>
<dbReference type="Pfam" id="PF01542">
    <property type="entry name" value="HCV_core"/>
    <property type="match status" value="1"/>
</dbReference>
<dbReference type="GO" id="GO:0033650">
    <property type="term" value="C:host cell mitochondrion"/>
    <property type="evidence" value="ECO:0007669"/>
    <property type="project" value="UniProtKB-SubCell"/>
</dbReference>
<dbReference type="SUPFAM" id="SSF52540">
    <property type="entry name" value="P-loop containing nucleoside triphosphate hydrolases"/>
    <property type="match status" value="2"/>
</dbReference>
<dbReference type="InterPro" id="IPR001650">
    <property type="entry name" value="Helicase_C-like"/>
</dbReference>
<dbReference type="InterPro" id="IPR009003">
    <property type="entry name" value="Peptidase_S1_PA"/>
</dbReference>
<evidence type="ECO:0000256" key="49">
    <source>
        <dbReference type="ARBA" id="ARBA00023184"/>
    </source>
</evidence>
<keyword evidence="34" id="KW-0067">ATP-binding</keyword>
<evidence type="ECO:0000313" key="65">
    <source>
        <dbReference type="EMBL" id="AVM87260.1"/>
    </source>
</evidence>
<keyword evidence="48" id="KW-0325">Glycoprotein</keyword>
<dbReference type="GO" id="GO:0039654">
    <property type="term" value="P:fusion of virus membrane with host endosome membrane"/>
    <property type="evidence" value="ECO:0007669"/>
    <property type="project" value="UniProtKB-KW"/>
</dbReference>
<dbReference type="Pfam" id="PF22027">
    <property type="entry name" value="NS3_helicase_C"/>
    <property type="match status" value="1"/>
</dbReference>
<evidence type="ECO:0000256" key="54">
    <source>
        <dbReference type="ARBA" id="ARBA00023280"/>
    </source>
</evidence>
<dbReference type="GO" id="GO:0039694">
    <property type="term" value="P:viral RNA genome replication"/>
    <property type="evidence" value="ECO:0007669"/>
    <property type="project" value="InterPro"/>
</dbReference>
<dbReference type="InterPro" id="IPR013192">
    <property type="entry name" value="HCV_NS5A_1a"/>
</dbReference>
<evidence type="ECO:0000256" key="15">
    <source>
        <dbReference type="ARBA" id="ARBA00022553"/>
    </source>
</evidence>
<keyword evidence="20" id="KW-1090">Inhibition of host innate immune response by virus</keyword>
<dbReference type="Gene3D" id="3.30.160.890">
    <property type="entry name" value="Hepatitis C virus envelope glycoprotein E1, chain C"/>
    <property type="match status" value="1"/>
</dbReference>
<evidence type="ECO:0000256" key="30">
    <source>
        <dbReference type="ARBA" id="ARBA00022806"/>
    </source>
</evidence>
<dbReference type="Pfam" id="PF00998">
    <property type="entry name" value="RdRP_3"/>
    <property type="match status" value="1"/>
</dbReference>
<keyword evidence="35" id="KW-0946">Virion</keyword>
<keyword evidence="10" id="KW-0813">Transport</keyword>
<dbReference type="InterPro" id="IPR038170">
    <property type="entry name" value="NS5A_1a_sf"/>
</dbReference>
<evidence type="ECO:0000256" key="25">
    <source>
        <dbReference type="ARBA" id="ARBA00022703"/>
    </source>
</evidence>
<keyword evidence="31" id="KW-0788">Thiol protease</keyword>
<evidence type="ECO:0000256" key="43">
    <source>
        <dbReference type="ARBA" id="ARBA00023065"/>
    </source>
</evidence>
<feature type="transmembrane region" description="Helical" evidence="60">
    <location>
        <begin position="761"/>
        <end position="782"/>
    </location>
</feature>
<keyword evidence="40 60" id="KW-1133">Transmembrane helix</keyword>
<dbReference type="Pfam" id="PF01539">
    <property type="entry name" value="HCV_env"/>
    <property type="match status" value="1"/>
</dbReference>
<feature type="domain" description="Peptidase C18" evidence="63">
    <location>
        <begin position="889"/>
        <end position="1023"/>
    </location>
</feature>
<evidence type="ECO:0000256" key="9">
    <source>
        <dbReference type="ARBA" id="ARBA00020107"/>
    </source>
</evidence>
<evidence type="ECO:0000256" key="39">
    <source>
        <dbReference type="ARBA" id="ARBA00022953"/>
    </source>
</evidence>
<evidence type="ECO:0000256" key="4">
    <source>
        <dbReference type="ARBA" id="ARBA00004192"/>
    </source>
</evidence>
<evidence type="ECO:0000259" key="63">
    <source>
        <dbReference type="PROSITE" id="PS51693"/>
    </source>
</evidence>
<dbReference type="InterPro" id="IPR002519">
    <property type="entry name" value="HCV_Env"/>
</dbReference>
<dbReference type="GO" id="GO:0004252">
    <property type="term" value="F:serine-type endopeptidase activity"/>
    <property type="evidence" value="ECO:0007669"/>
    <property type="project" value="InterPro"/>
</dbReference>
<dbReference type="GO" id="GO:0017111">
    <property type="term" value="F:ribonucleoside triphosphate phosphatase activity"/>
    <property type="evidence" value="ECO:0007669"/>
    <property type="project" value="UniProtKB-EC"/>
</dbReference>